<comment type="caution">
    <text evidence="13">The sequence shown here is derived from an EMBL/GenBank/DDBJ whole genome shotgun (WGS) entry which is preliminary data.</text>
</comment>
<evidence type="ECO:0000256" key="9">
    <source>
        <dbReference type="ARBA" id="ARBA00038489"/>
    </source>
</evidence>
<evidence type="ECO:0000256" key="10">
    <source>
        <dbReference type="ARBA" id="ARBA00042639"/>
    </source>
</evidence>
<dbReference type="Gene3D" id="3.40.30.10">
    <property type="entry name" value="Glutaredoxin"/>
    <property type="match status" value="1"/>
</dbReference>
<keyword evidence="4" id="KW-0049">Antioxidant</keyword>
<evidence type="ECO:0000256" key="6">
    <source>
        <dbReference type="ARBA" id="ARBA00023157"/>
    </source>
</evidence>
<dbReference type="GO" id="GO:0140824">
    <property type="term" value="F:thioredoxin-dependent peroxiredoxin activity"/>
    <property type="evidence" value="ECO:0007669"/>
    <property type="project" value="UniProtKB-EC"/>
</dbReference>
<keyword evidence="6" id="KW-1015">Disulfide bond</keyword>
<name>A0ABS4DZE8_9HYPH</name>
<evidence type="ECO:0000256" key="3">
    <source>
        <dbReference type="ARBA" id="ARBA00022559"/>
    </source>
</evidence>
<comment type="catalytic activity">
    <reaction evidence="11">
        <text>a hydroperoxide + [thioredoxin]-dithiol = an alcohol + [thioredoxin]-disulfide + H2O</text>
        <dbReference type="Rhea" id="RHEA:62620"/>
        <dbReference type="Rhea" id="RHEA-COMP:10698"/>
        <dbReference type="Rhea" id="RHEA-COMP:10700"/>
        <dbReference type="ChEBI" id="CHEBI:15377"/>
        <dbReference type="ChEBI" id="CHEBI:29950"/>
        <dbReference type="ChEBI" id="CHEBI:30879"/>
        <dbReference type="ChEBI" id="CHEBI:35924"/>
        <dbReference type="ChEBI" id="CHEBI:50058"/>
        <dbReference type="EC" id="1.11.1.24"/>
    </reaction>
</comment>
<keyword evidence="5 13" id="KW-0560">Oxidoreductase</keyword>
<keyword evidence="14" id="KW-1185">Reference proteome</keyword>
<dbReference type="InterPro" id="IPR013766">
    <property type="entry name" value="Thioredoxin_domain"/>
</dbReference>
<evidence type="ECO:0000256" key="8">
    <source>
        <dbReference type="ARBA" id="ARBA00032824"/>
    </source>
</evidence>
<keyword evidence="3 13" id="KW-0575">Peroxidase</keyword>
<protein>
    <recommendedName>
        <fullName evidence="2">thioredoxin-dependent peroxiredoxin</fullName>
        <ecNumber evidence="2">1.11.1.24</ecNumber>
    </recommendedName>
    <alternativeName>
        <fullName evidence="8">Thioredoxin peroxidase</fullName>
    </alternativeName>
    <alternativeName>
        <fullName evidence="10">Thioredoxin-dependent peroxiredoxin Bcp</fullName>
    </alternativeName>
</protein>
<evidence type="ECO:0000256" key="11">
    <source>
        <dbReference type="ARBA" id="ARBA00049091"/>
    </source>
</evidence>
<accession>A0ABS4DZE8</accession>
<reference evidence="13 14" key="1">
    <citation type="submission" date="2021-03" db="EMBL/GenBank/DDBJ databases">
        <title>Genomic Encyclopedia of Type Strains, Phase IV (KMG-IV): sequencing the most valuable type-strain genomes for metagenomic binning, comparative biology and taxonomic classification.</title>
        <authorList>
            <person name="Goeker M."/>
        </authorList>
    </citation>
    <scope>NUCLEOTIDE SEQUENCE [LARGE SCALE GENOMIC DNA]</scope>
    <source>
        <strain evidence="13 14">DSM 21600</strain>
    </source>
</reference>
<evidence type="ECO:0000313" key="13">
    <source>
        <dbReference type="EMBL" id="MBP1851062.1"/>
    </source>
</evidence>
<dbReference type="CDD" id="cd03017">
    <property type="entry name" value="PRX_BCP"/>
    <property type="match status" value="1"/>
</dbReference>
<proteinExistence type="inferred from homology"/>
<dbReference type="PROSITE" id="PS51352">
    <property type="entry name" value="THIOREDOXIN_2"/>
    <property type="match status" value="1"/>
</dbReference>
<dbReference type="PANTHER" id="PTHR42801">
    <property type="entry name" value="THIOREDOXIN-DEPENDENT PEROXIDE REDUCTASE"/>
    <property type="match status" value="1"/>
</dbReference>
<keyword evidence="7" id="KW-0676">Redox-active center</keyword>
<dbReference type="InterPro" id="IPR050924">
    <property type="entry name" value="Peroxiredoxin_BCP/PrxQ"/>
</dbReference>
<evidence type="ECO:0000259" key="12">
    <source>
        <dbReference type="PROSITE" id="PS51352"/>
    </source>
</evidence>
<evidence type="ECO:0000313" key="14">
    <source>
        <dbReference type="Proteomes" id="UP000759443"/>
    </source>
</evidence>
<evidence type="ECO:0000256" key="7">
    <source>
        <dbReference type="ARBA" id="ARBA00023284"/>
    </source>
</evidence>
<dbReference type="EC" id="1.11.1.24" evidence="2"/>
<dbReference type="InterPro" id="IPR036249">
    <property type="entry name" value="Thioredoxin-like_sf"/>
</dbReference>
<comment type="similarity">
    <text evidence="9">Belongs to the peroxiredoxin family. BCP/PrxQ subfamily.</text>
</comment>
<comment type="function">
    <text evidence="1">Thiol-specific peroxidase that catalyzes the reduction of hydrogen peroxide and organic hydroperoxides to water and alcohols, respectively. Plays a role in cell protection against oxidative stress by detoxifying peroxides and as sensor of hydrogen peroxide-mediated signaling events.</text>
</comment>
<sequence>MNKLYGIDLERSLSISWLWFISAMKAKERIMMNVLDKGQKAPGFSLPRDGGGTLSLTDFDGRPVVIFFYPKDNTTGCTKEATEFSANLEAFTAKGVAVIGISPDSAKSHDKFVAKHGLTVALGADESHEVLEAYGVWKEKSMYGRTYMGVERTTILLDRNHAIAEIWHKVKVPGHVQAVLDALDTL</sequence>
<dbReference type="EMBL" id="JAGGJU010000006">
    <property type="protein sequence ID" value="MBP1851062.1"/>
    <property type="molecule type" value="Genomic_DNA"/>
</dbReference>
<dbReference type="Proteomes" id="UP000759443">
    <property type="component" value="Unassembled WGS sequence"/>
</dbReference>
<gene>
    <name evidence="13" type="ORF">J2Z17_002505</name>
</gene>
<evidence type="ECO:0000256" key="1">
    <source>
        <dbReference type="ARBA" id="ARBA00003330"/>
    </source>
</evidence>
<dbReference type="SUPFAM" id="SSF52833">
    <property type="entry name" value="Thioredoxin-like"/>
    <property type="match status" value="1"/>
</dbReference>
<dbReference type="InterPro" id="IPR000866">
    <property type="entry name" value="AhpC/TSA"/>
</dbReference>
<evidence type="ECO:0000256" key="5">
    <source>
        <dbReference type="ARBA" id="ARBA00023002"/>
    </source>
</evidence>
<organism evidence="13 14">
    <name type="scientific">Rhizobium halophytocola</name>
    <dbReference type="NCBI Taxonomy" id="735519"/>
    <lineage>
        <taxon>Bacteria</taxon>
        <taxon>Pseudomonadati</taxon>
        <taxon>Pseudomonadota</taxon>
        <taxon>Alphaproteobacteria</taxon>
        <taxon>Hyphomicrobiales</taxon>
        <taxon>Rhizobiaceae</taxon>
        <taxon>Rhizobium/Agrobacterium group</taxon>
        <taxon>Rhizobium</taxon>
    </lineage>
</organism>
<evidence type="ECO:0000256" key="4">
    <source>
        <dbReference type="ARBA" id="ARBA00022862"/>
    </source>
</evidence>
<dbReference type="Pfam" id="PF00578">
    <property type="entry name" value="AhpC-TSA"/>
    <property type="match status" value="1"/>
</dbReference>
<feature type="domain" description="Thioredoxin" evidence="12">
    <location>
        <begin position="35"/>
        <end position="186"/>
    </location>
</feature>
<evidence type="ECO:0000256" key="2">
    <source>
        <dbReference type="ARBA" id="ARBA00013017"/>
    </source>
</evidence>
<dbReference type="PANTHER" id="PTHR42801:SF4">
    <property type="entry name" value="AHPC_TSA FAMILY PROTEIN"/>
    <property type="match status" value="1"/>
</dbReference>